<evidence type="ECO:0000256" key="7">
    <source>
        <dbReference type="SAM" id="MobiDB-lite"/>
    </source>
</evidence>
<dbReference type="PANTHER" id="PTHR47143:SF1">
    <property type="entry name" value="ION_TRANS DOMAIN-CONTAINING PROTEIN"/>
    <property type="match status" value="1"/>
</dbReference>
<sequence length="818" mass="93089">MSISVDDEQRPLFEEEQPPARVPEEQERPPATVPEEQEQPPATLKYVYNERNDESSGSETPAHLAARHNNVSIMTKVIANELLLQKDWRQLVYTMKVVPDDGVSYSPRVGGSYVVRTGGQRKIAQVTKIEAITNRELLRRQPGNQPNPLKAGPMETEYPKTDPKKSAAYQVTYPQETQPNEGWLRKGSFERVISNRIHGQEAKRNETYIISWKAGERKVAKVTRIAPENKCQVDVDGHGRETIDTAQIVAITFPLSWRTKEKLYTPMRHLVDKFPHLATTVMDKCIEDKIETKSVTYDFSLIDDTYVINQEENGEKSLKSGYEKDGSVLQKATSYFEEEPTSLLDEHLLMQIANSPAEDTKKLLEHELVSTFLTYRWKFLSRPVYVMFALIPFLLFLACYVLMLLFMFTDKVTPTGVAASANQSTTGQRIGIYEIYMEEGMMKVKILEKCEKESNATLIRNQSGQLQGFQLKKLGSQRYFACMENRYELIVYVLAAVVIGWRIFELVLLSASSDFGLSILMLYKVAKSSWSLIALPPTFFILFAILFTFLLENEKEFANPLHAFAKVMVMFTGEGLLCEPLMRTAKYKIKVNYSSTGKHNVANTKETFLLCWQHFWRGDRHLNAAQDDGMGEAPYEAAVEAEREPITAKLYSDTTNRNEELVPTANYHTLPQGTFGDKIAAVLFYPLVTGSESETNDGFHPGWKRVVIARRKLELLMEADDWDQRLQRELQYCRFEKADHPIKDIYAVAGVAINILGDQVTFDYVLRSENLPQKFKDLIQKMTAPKDARTTSGILGSDGYFSAKECLDDAFLHDANVN</sequence>
<protein>
    <submittedName>
        <fullName evidence="10">Uncharacterized protein</fullName>
    </submittedName>
</protein>
<dbReference type="WBParaSite" id="MBELARI_LOCUS14352">
    <property type="protein sequence ID" value="MBELARI_LOCUS14352"/>
    <property type="gene ID" value="MBELARI_LOCUS14352"/>
</dbReference>
<keyword evidence="4" id="KW-0406">Ion transport</keyword>
<evidence type="ECO:0000256" key="1">
    <source>
        <dbReference type="ARBA" id="ARBA00022448"/>
    </source>
</evidence>
<keyword evidence="8" id="KW-0472">Membrane</keyword>
<dbReference type="AlphaFoldDB" id="A0AAF3J3R8"/>
<keyword evidence="2" id="KW-0677">Repeat</keyword>
<evidence type="ECO:0000313" key="10">
    <source>
        <dbReference type="WBParaSite" id="MBELARI_LOCUS14352"/>
    </source>
</evidence>
<reference evidence="10" key="1">
    <citation type="submission" date="2024-02" db="UniProtKB">
        <authorList>
            <consortium name="WormBaseParasite"/>
        </authorList>
    </citation>
    <scope>IDENTIFICATION</scope>
</reference>
<feature type="transmembrane region" description="Helical" evidence="8">
    <location>
        <begin position="489"/>
        <end position="509"/>
    </location>
</feature>
<dbReference type="PANTHER" id="PTHR47143">
    <property type="entry name" value="TRANSIENT RECEPTOR POTENTIAL CATION CHANNEL PROTEIN PAINLESS"/>
    <property type="match status" value="1"/>
</dbReference>
<proteinExistence type="predicted"/>
<keyword evidence="9" id="KW-1185">Reference proteome</keyword>
<keyword evidence="6" id="KW-0407">Ion channel</keyword>
<keyword evidence="3" id="KW-0040">ANK repeat</keyword>
<accession>A0AAF3J3R8</accession>
<keyword evidence="8" id="KW-0812">Transmembrane</keyword>
<name>A0AAF3J3R8_9BILA</name>
<feature type="transmembrane region" description="Helical" evidence="8">
    <location>
        <begin position="384"/>
        <end position="408"/>
    </location>
</feature>
<organism evidence="9 10">
    <name type="scientific">Mesorhabditis belari</name>
    <dbReference type="NCBI Taxonomy" id="2138241"/>
    <lineage>
        <taxon>Eukaryota</taxon>
        <taxon>Metazoa</taxon>
        <taxon>Ecdysozoa</taxon>
        <taxon>Nematoda</taxon>
        <taxon>Chromadorea</taxon>
        <taxon>Rhabditida</taxon>
        <taxon>Rhabditina</taxon>
        <taxon>Rhabditomorpha</taxon>
        <taxon>Rhabditoidea</taxon>
        <taxon>Rhabditidae</taxon>
        <taxon>Mesorhabditinae</taxon>
        <taxon>Mesorhabditis</taxon>
    </lineage>
</organism>
<dbReference type="GO" id="GO:0034220">
    <property type="term" value="P:monoatomic ion transmembrane transport"/>
    <property type="evidence" value="ECO:0007669"/>
    <property type="project" value="UniProtKB-KW"/>
</dbReference>
<feature type="region of interest" description="Disordered" evidence="7">
    <location>
        <begin position="1"/>
        <end position="42"/>
    </location>
</feature>
<dbReference type="GO" id="GO:0022857">
    <property type="term" value="F:transmembrane transporter activity"/>
    <property type="evidence" value="ECO:0007669"/>
    <property type="project" value="TreeGrafter"/>
</dbReference>
<dbReference type="GO" id="GO:1902495">
    <property type="term" value="C:transmembrane transporter complex"/>
    <property type="evidence" value="ECO:0007669"/>
    <property type="project" value="TreeGrafter"/>
</dbReference>
<feature type="region of interest" description="Disordered" evidence="7">
    <location>
        <begin position="140"/>
        <end position="161"/>
    </location>
</feature>
<keyword evidence="5" id="KW-0325">Glycoprotein</keyword>
<feature type="transmembrane region" description="Helical" evidence="8">
    <location>
        <begin position="530"/>
        <end position="551"/>
    </location>
</feature>
<evidence type="ECO:0000256" key="3">
    <source>
        <dbReference type="ARBA" id="ARBA00023043"/>
    </source>
</evidence>
<dbReference type="Proteomes" id="UP000887575">
    <property type="component" value="Unassembled WGS sequence"/>
</dbReference>
<evidence type="ECO:0000256" key="4">
    <source>
        <dbReference type="ARBA" id="ARBA00023065"/>
    </source>
</evidence>
<evidence type="ECO:0000256" key="6">
    <source>
        <dbReference type="ARBA" id="ARBA00023303"/>
    </source>
</evidence>
<evidence type="ECO:0000256" key="8">
    <source>
        <dbReference type="SAM" id="Phobius"/>
    </source>
</evidence>
<evidence type="ECO:0000256" key="5">
    <source>
        <dbReference type="ARBA" id="ARBA00023180"/>
    </source>
</evidence>
<keyword evidence="1" id="KW-0813">Transport</keyword>
<keyword evidence="8" id="KW-1133">Transmembrane helix</keyword>
<evidence type="ECO:0000256" key="2">
    <source>
        <dbReference type="ARBA" id="ARBA00022737"/>
    </source>
</evidence>
<evidence type="ECO:0000313" key="9">
    <source>
        <dbReference type="Proteomes" id="UP000887575"/>
    </source>
</evidence>
<dbReference type="InterPro" id="IPR052076">
    <property type="entry name" value="TRP_cation_channel"/>
</dbReference>